<evidence type="ECO:0000313" key="5">
    <source>
        <dbReference type="Proteomes" id="UP000580797"/>
    </source>
</evidence>
<evidence type="ECO:0000313" key="2">
    <source>
        <dbReference type="EMBL" id="APF40777.1"/>
    </source>
</evidence>
<dbReference type="STRING" id="556325.BHE16_06875"/>
<dbReference type="Proteomes" id="UP000183530">
    <property type="component" value="Chromosome"/>
</dbReference>
<dbReference type="Proteomes" id="UP000580797">
    <property type="component" value="Unassembled WGS sequence"/>
</dbReference>
<dbReference type="EMBL" id="JACHDR010000001">
    <property type="protein sequence ID" value="MBB5512551.1"/>
    <property type="molecule type" value="Genomic_DNA"/>
</dbReference>
<keyword evidence="1" id="KW-0732">Signal</keyword>
<reference evidence="3 5" key="2">
    <citation type="submission" date="2020-08" db="EMBL/GenBank/DDBJ databases">
        <title>Sequencing the genomes of 1000 actinobacteria strains.</title>
        <authorList>
            <person name="Klenk H.-P."/>
        </authorList>
    </citation>
    <scope>NUCLEOTIDE SEQUENCE [LARGE SCALE GENOMIC DNA]</scope>
    <source>
        <strain evidence="3 5">DSM 105783</strain>
    </source>
</reference>
<name>A0A1L2ZNI0_9MICC</name>
<sequence>MKSISRFAAAAIITVAAFALPASATALEVPTTSISSKSIIMPTGYSWDISQWFCRTYGAMCPR</sequence>
<keyword evidence="4" id="KW-1185">Reference proteome</keyword>
<evidence type="ECO:0000313" key="4">
    <source>
        <dbReference type="Proteomes" id="UP000183530"/>
    </source>
</evidence>
<dbReference type="AlphaFoldDB" id="A0A1L2ZNI0"/>
<evidence type="ECO:0000313" key="3">
    <source>
        <dbReference type="EMBL" id="MBB5512551.1"/>
    </source>
</evidence>
<evidence type="ECO:0000256" key="1">
    <source>
        <dbReference type="SAM" id="SignalP"/>
    </source>
</evidence>
<dbReference type="KEGG" id="nae:BHE16_06875"/>
<proteinExistence type="predicted"/>
<dbReference type="RefSeq" id="WP_071894254.1">
    <property type="nucleotide sequence ID" value="NZ_BAAARH010000001.1"/>
</dbReference>
<accession>A0A1L2ZNI0</accession>
<gene>
    <name evidence="2" type="ORF">BHE16_06875</name>
    <name evidence="3" type="ORF">HD598_001238</name>
</gene>
<organism evidence="2 4">
    <name type="scientific">Neomicrococcus aestuarii</name>
    <dbReference type="NCBI Taxonomy" id="556325"/>
    <lineage>
        <taxon>Bacteria</taxon>
        <taxon>Bacillati</taxon>
        <taxon>Actinomycetota</taxon>
        <taxon>Actinomycetes</taxon>
        <taxon>Micrococcales</taxon>
        <taxon>Micrococcaceae</taxon>
        <taxon>Neomicrococcus</taxon>
    </lineage>
</organism>
<dbReference type="EMBL" id="CP018135">
    <property type="protein sequence ID" value="APF40777.1"/>
    <property type="molecule type" value="Genomic_DNA"/>
</dbReference>
<protein>
    <submittedName>
        <fullName evidence="2">Uncharacterized protein</fullName>
    </submittedName>
</protein>
<reference evidence="2 4" key="1">
    <citation type="submission" date="2016-11" db="EMBL/GenBank/DDBJ databases">
        <title>Genome sequencing of Zhihengliuella aestuarii B18 antagonistic to Plasmodiophora brassicae.</title>
        <authorList>
            <person name="Luo Y."/>
        </authorList>
    </citation>
    <scope>NUCLEOTIDE SEQUENCE [LARGE SCALE GENOMIC DNA]</scope>
    <source>
        <strain evidence="2 4">B18</strain>
    </source>
</reference>
<feature type="signal peptide" evidence="1">
    <location>
        <begin position="1"/>
        <end position="26"/>
    </location>
</feature>
<feature type="chain" id="PRO_5036308988" evidence="1">
    <location>
        <begin position="27"/>
        <end position="63"/>
    </location>
</feature>